<keyword evidence="3" id="KW-1185">Reference proteome</keyword>
<sequence length="107" mass="11815">MNGFVKWSESGHRQRAEELAGGKAEFEEGARRLLVEARAWRLVEMRRERGFTQTEVAERMGISKGRVSQIESGQVSGSGVIARYVQALGGSLMMVAVFDDGDLRKVG</sequence>
<dbReference type="EMBL" id="FOSG01000005">
    <property type="protein sequence ID" value="SFK31431.1"/>
    <property type="molecule type" value="Genomic_DNA"/>
</dbReference>
<reference evidence="3" key="1">
    <citation type="submission" date="2016-10" db="EMBL/GenBank/DDBJ databases">
        <authorList>
            <person name="Varghese N."/>
            <person name="Submissions S."/>
        </authorList>
    </citation>
    <scope>NUCLEOTIDE SEQUENCE [LARGE SCALE GENOMIC DNA]</scope>
    <source>
        <strain evidence="3">PL19</strain>
    </source>
</reference>
<dbReference type="RefSeq" id="WP_093848986.1">
    <property type="nucleotide sequence ID" value="NZ_FOSG01000005.1"/>
</dbReference>
<evidence type="ECO:0000313" key="2">
    <source>
        <dbReference type="EMBL" id="SFK31431.1"/>
    </source>
</evidence>
<dbReference type="InterPro" id="IPR007630">
    <property type="entry name" value="RNA_pol_sigma70_r4"/>
</dbReference>
<dbReference type="GO" id="GO:0003700">
    <property type="term" value="F:DNA-binding transcription factor activity"/>
    <property type="evidence" value="ECO:0007669"/>
    <property type="project" value="InterPro"/>
</dbReference>
<dbReference type="OrthoDB" id="4640255at2"/>
<dbReference type="InterPro" id="IPR001387">
    <property type="entry name" value="Cro/C1-type_HTH"/>
</dbReference>
<name>A0A1I3YJH9_9ACTN</name>
<evidence type="ECO:0000259" key="1">
    <source>
        <dbReference type="PROSITE" id="PS50943"/>
    </source>
</evidence>
<dbReference type="Pfam" id="PF04545">
    <property type="entry name" value="Sigma70_r4"/>
    <property type="match status" value="1"/>
</dbReference>
<dbReference type="AlphaFoldDB" id="A0A1I3YJH9"/>
<protein>
    <submittedName>
        <fullName evidence="2">Sigma-70, region 4</fullName>
    </submittedName>
</protein>
<organism evidence="2 3">
    <name type="scientific">Streptomyces pini</name>
    <dbReference type="NCBI Taxonomy" id="1520580"/>
    <lineage>
        <taxon>Bacteria</taxon>
        <taxon>Bacillati</taxon>
        <taxon>Actinomycetota</taxon>
        <taxon>Actinomycetes</taxon>
        <taxon>Kitasatosporales</taxon>
        <taxon>Streptomycetaceae</taxon>
        <taxon>Streptomyces</taxon>
    </lineage>
</organism>
<dbReference type="CDD" id="cd00093">
    <property type="entry name" value="HTH_XRE"/>
    <property type="match status" value="1"/>
</dbReference>
<dbReference type="GO" id="GO:0006352">
    <property type="term" value="P:DNA-templated transcription initiation"/>
    <property type="evidence" value="ECO:0007669"/>
    <property type="project" value="InterPro"/>
</dbReference>
<dbReference type="SUPFAM" id="SSF47413">
    <property type="entry name" value="lambda repressor-like DNA-binding domains"/>
    <property type="match status" value="1"/>
</dbReference>
<dbReference type="Proteomes" id="UP000198928">
    <property type="component" value="Unassembled WGS sequence"/>
</dbReference>
<dbReference type="Gene3D" id="1.10.260.40">
    <property type="entry name" value="lambda repressor-like DNA-binding domains"/>
    <property type="match status" value="1"/>
</dbReference>
<feature type="domain" description="HTH cro/C1-type" evidence="1">
    <location>
        <begin position="42"/>
        <end position="95"/>
    </location>
</feature>
<dbReference type="PROSITE" id="PS50943">
    <property type="entry name" value="HTH_CROC1"/>
    <property type="match status" value="1"/>
</dbReference>
<dbReference type="InterPro" id="IPR010982">
    <property type="entry name" value="Lambda_DNA-bd_dom_sf"/>
</dbReference>
<dbReference type="SMART" id="SM00530">
    <property type="entry name" value="HTH_XRE"/>
    <property type="match status" value="1"/>
</dbReference>
<proteinExistence type="predicted"/>
<gene>
    <name evidence="2" type="ORF">SAMN05192584_10575</name>
</gene>
<evidence type="ECO:0000313" key="3">
    <source>
        <dbReference type="Proteomes" id="UP000198928"/>
    </source>
</evidence>
<accession>A0A1I3YJH9</accession>
<dbReference type="GO" id="GO:0003677">
    <property type="term" value="F:DNA binding"/>
    <property type="evidence" value="ECO:0007669"/>
    <property type="project" value="InterPro"/>
</dbReference>